<feature type="region of interest" description="Disordered" evidence="1">
    <location>
        <begin position="136"/>
        <end position="159"/>
    </location>
</feature>
<proteinExistence type="predicted"/>
<keyword evidence="4" id="KW-1185">Reference proteome</keyword>
<feature type="chain" id="PRO_5044579419" evidence="2">
    <location>
        <begin position="25"/>
        <end position="159"/>
    </location>
</feature>
<evidence type="ECO:0000313" key="5">
    <source>
        <dbReference type="RefSeq" id="XP_025413782.1"/>
    </source>
</evidence>
<reference evidence="5" key="2">
    <citation type="submission" date="2025-04" db="UniProtKB">
        <authorList>
            <consortium name="RefSeq"/>
        </authorList>
    </citation>
    <scope>IDENTIFICATION</scope>
    <source>
        <tissue evidence="5">Whole body</tissue>
    </source>
</reference>
<evidence type="ECO:0000256" key="1">
    <source>
        <dbReference type="SAM" id="MobiDB-lite"/>
    </source>
</evidence>
<organism evidence="3">
    <name type="scientific">Sipha flava</name>
    <name type="common">yellow sugarcane aphid</name>
    <dbReference type="NCBI Taxonomy" id="143950"/>
    <lineage>
        <taxon>Eukaryota</taxon>
        <taxon>Metazoa</taxon>
        <taxon>Ecdysozoa</taxon>
        <taxon>Arthropoda</taxon>
        <taxon>Hexapoda</taxon>
        <taxon>Insecta</taxon>
        <taxon>Pterygota</taxon>
        <taxon>Neoptera</taxon>
        <taxon>Paraneoptera</taxon>
        <taxon>Hemiptera</taxon>
        <taxon>Sternorrhyncha</taxon>
        <taxon>Aphidomorpha</taxon>
        <taxon>Aphidoidea</taxon>
        <taxon>Aphididae</taxon>
        <taxon>Sipha</taxon>
    </lineage>
</organism>
<dbReference type="RefSeq" id="XP_025413782.1">
    <property type="nucleotide sequence ID" value="XM_025557997.1"/>
</dbReference>
<dbReference type="Proteomes" id="UP000694846">
    <property type="component" value="Unplaced"/>
</dbReference>
<dbReference type="EMBL" id="GGMS01017457">
    <property type="protein sequence ID" value="MBY86660.1"/>
    <property type="molecule type" value="Transcribed_RNA"/>
</dbReference>
<accession>A0A2S2RAG5</accession>
<dbReference type="OrthoDB" id="5976811at2759"/>
<evidence type="ECO:0000313" key="4">
    <source>
        <dbReference type="Proteomes" id="UP000694846"/>
    </source>
</evidence>
<reference evidence="3" key="1">
    <citation type="submission" date="2018-04" db="EMBL/GenBank/DDBJ databases">
        <title>Transcriptome assembly of Sipha flava.</title>
        <authorList>
            <person name="Scully E.D."/>
            <person name="Geib S.M."/>
            <person name="Palmer N.A."/>
            <person name="Koch K."/>
            <person name="Bradshaw J."/>
            <person name="Heng-Moss T."/>
            <person name="Sarath G."/>
        </authorList>
    </citation>
    <scope>NUCLEOTIDE SEQUENCE</scope>
</reference>
<feature type="compositionally biased region" description="Acidic residues" evidence="1">
    <location>
        <begin position="143"/>
        <end position="159"/>
    </location>
</feature>
<dbReference type="AlphaFoldDB" id="A0A2S2RAG5"/>
<name>A0A2S2RAG5_9HEMI</name>
<dbReference type="GeneID" id="112685936"/>
<feature type="signal peptide" evidence="2">
    <location>
        <begin position="1"/>
        <end position="24"/>
    </location>
</feature>
<keyword evidence="2" id="KW-0732">Signal</keyword>
<evidence type="ECO:0000313" key="3">
    <source>
        <dbReference type="EMBL" id="MBY86660.1"/>
    </source>
</evidence>
<protein>
    <submittedName>
        <fullName evidence="5">Integral membrane protein DGCR2/IDD-like</fullName>
    </submittedName>
</protein>
<evidence type="ECO:0000256" key="2">
    <source>
        <dbReference type="SAM" id="SignalP"/>
    </source>
</evidence>
<sequence>MASIMSIFCIVFLTVLNSYLPCATHSLDPAVPTFGSESRADPEPTYDSGTIIRMKNDCLDRLNRTIPEYSTFLPVEDPCVECTCLKAKPVKCQVWHCPTPSPSEDCQVVFSSLVKCCDFECRDLSSYESFEHQSADSIFSDVPSDDDDDDDDDDYYNNY</sequence>
<gene>
    <name evidence="5" type="primary">LOC112685936</name>
    <name evidence="3" type="ORF">g.52499</name>
</gene>